<comment type="similarity">
    <text evidence="1">Belongs to the Fur family.</text>
</comment>
<organism evidence="7 8">
    <name type="scientific">Sphingomonas longa</name>
    <dbReference type="NCBI Taxonomy" id="2778730"/>
    <lineage>
        <taxon>Bacteria</taxon>
        <taxon>Pseudomonadati</taxon>
        <taxon>Pseudomonadota</taxon>
        <taxon>Alphaproteobacteria</taxon>
        <taxon>Sphingomonadales</taxon>
        <taxon>Sphingomonadaceae</taxon>
        <taxon>Sphingomonas</taxon>
    </lineage>
</organism>
<dbReference type="InterPro" id="IPR002481">
    <property type="entry name" value="FUR"/>
</dbReference>
<dbReference type="Pfam" id="PF01475">
    <property type="entry name" value="FUR"/>
    <property type="match status" value="1"/>
</dbReference>
<keyword evidence="3" id="KW-0862">Zinc</keyword>
<keyword evidence="2" id="KW-0678">Repressor</keyword>
<keyword evidence="4" id="KW-0805">Transcription regulation</keyword>
<evidence type="ECO:0000313" key="7">
    <source>
        <dbReference type="EMBL" id="MBM6575345.1"/>
    </source>
</evidence>
<evidence type="ECO:0000256" key="2">
    <source>
        <dbReference type="ARBA" id="ARBA00022491"/>
    </source>
</evidence>
<dbReference type="InterPro" id="IPR036388">
    <property type="entry name" value="WH-like_DNA-bd_sf"/>
</dbReference>
<reference evidence="7 8" key="1">
    <citation type="submission" date="2020-12" db="EMBL/GenBank/DDBJ databases">
        <title>Sphingomonas sp.</title>
        <authorList>
            <person name="Kim M.K."/>
        </authorList>
    </citation>
    <scope>NUCLEOTIDE SEQUENCE [LARGE SCALE GENOMIC DNA]</scope>
    <source>
        <strain evidence="7 8">BT552</strain>
    </source>
</reference>
<protein>
    <submittedName>
        <fullName evidence="7">Transcriptional repressor</fullName>
    </submittedName>
</protein>
<evidence type="ECO:0000313" key="8">
    <source>
        <dbReference type="Proteomes" id="UP000763641"/>
    </source>
</evidence>
<dbReference type="EMBL" id="JAFEMC010000001">
    <property type="protein sequence ID" value="MBM6575345.1"/>
    <property type="molecule type" value="Genomic_DNA"/>
</dbReference>
<dbReference type="PANTHER" id="PTHR33202">
    <property type="entry name" value="ZINC UPTAKE REGULATION PROTEIN"/>
    <property type="match status" value="1"/>
</dbReference>
<dbReference type="RefSeq" id="WP_204194160.1">
    <property type="nucleotide sequence ID" value="NZ_JAFEMC010000001.1"/>
</dbReference>
<evidence type="ECO:0000256" key="1">
    <source>
        <dbReference type="ARBA" id="ARBA00007957"/>
    </source>
</evidence>
<dbReference type="InterPro" id="IPR036390">
    <property type="entry name" value="WH_DNA-bd_sf"/>
</dbReference>
<dbReference type="Proteomes" id="UP000763641">
    <property type="component" value="Unassembled WGS sequence"/>
</dbReference>
<dbReference type="Gene3D" id="1.10.10.10">
    <property type="entry name" value="Winged helix-like DNA-binding domain superfamily/Winged helix DNA-binding domain"/>
    <property type="match status" value="1"/>
</dbReference>
<comment type="caution">
    <text evidence="7">The sequence shown here is derived from an EMBL/GenBank/DDBJ whole genome shotgun (WGS) entry which is preliminary data.</text>
</comment>
<keyword evidence="5" id="KW-0238">DNA-binding</keyword>
<evidence type="ECO:0000256" key="4">
    <source>
        <dbReference type="ARBA" id="ARBA00023015"/>
    </source>
</evidence>
<name>A0ABS2D338_9SPHN</name>
<keyword evidence="8" id="KW-1185">Reference proteome</keyword>
<dbReference type="PANTHER" id="PTHR33202:SF6">
    <property type="entry name" value="ZINC UPTAKE REGULATION PROTEIN"/>
    <property type="match status" value="1"/>
</dbReference>
<sequence>MAHAHDHHEPEGDALFTAAQATLEKSGEQWTAMRASVFEALAGFAKPASAYDIADAVSKREGRRVAANSVYRILDLFVGSNLARRVESANAYVANAHPDCLHDCIFLVCDQCGQTTHLDNDSVTGGVRAAASAAGFQPVRPVIEVRGRCADCRVN</sequence>
<evidence type="ECO:0000256" key="5">
    <source>
        <dbReference type="ARBA" id="ARBA00023125"/>
    </source>
</evidence>
<dbReference type="SUPFAM" id="SSF46785">
    <property type="entry name" value="Winged helix' DNA-binding domain"/>
    <property type="match status" value="1"/>
</dbReference>
<dbReference type="Gene3D" id="3.30.1490.190">
    <property type="match status" value="1"/>
</dbReference>
<evidence type="ECO:0000256" key="6">
    <source>
        <dbReference type="ARBA" id="ARBA00023163"/>
    </source>
</evidence>
<evidence type="ECO:0000256" key="3">
    <source>
        <dbReference type="ARBA" id="ARBA00022833"/>
    </source>
</evidence>
<accession>A0ABS2D338</accession>
<keyword evidence="6" id="KW-0804">Transcription</keyword>
<dbReference type="InterPro" id="IPR043135">
    <property type="entry name" value="Fur_C"/>
</dbReference>
<gene>
    <name evidence="7" type="ORF">ILT43_03110</name>
</gene>
<proteinExistence type="inferred from homology"/>